<protein>
    <submittedName>
        <fullName evidence="2">Glycosyltransferase</fullName>
    </submittedName>
</protein>
<evidence type="ECO:0000313" key="2">
    <source>
        <dbReference type="EMBL" id="MBF8457266.1"/>
    </source>
</evidence>
<evidence type="ECO:0000313" key="3">
    <source>
        <dbReference type="Proteomes" id="UP000660070"/>
    </source>
</evidence>
<dbReference type="CDD" id="cd00761">
    <property type="entry name" value="Glyco_tranf_GTA_type"/>
    <property type="match status" value="1"/>
</dbReference>
<dbReference type="EMBL" id="JADPVI010000002">
    <property type="protein sequence ID" value="MBF8457266.1"/>
    <property type="molecule type" value="Genomic_DNA"/>
</dbReference>
<name>A0ABS0FC42_9FLAO</name>
<evidence type="ECO:0000259" key="1">
    <source>
        <dbReference type="Pfam" id="PF00535"/>
    </source>
</evidence>
<reference evidence="2 3" key="1">
    <citation type="submission" date="2020-11" db="EMBL/GenBank/DDBJ databases">
        <title>Kaistella gelatinilytica sp. nov., a flavobacterium isolated from Antarctic Soil.</title>
        <authorList>
            <person name="Li J."/>
        </authorList>
    </citation>
    <scope>NUCLEOTIDE SEQUENCE [LARGE SCALE GENOMIC DNA]</scope>
    <source>
        <strain evidence="2 3">G5-32</strain>
    </source>
</reference>
<sequence length="313" mass="36789">MISIVTAYYNRKKLFINTLNSIVNQNFTGNFEVIAVDDGSDENERLEDLQEIYPFLRVIYLEPSKKWYKNSCIPFNIGFAAAKGDKIIIQNPECLHVDNILNYTEKNLVKNKYISFACFSLDKTNTEIVEEIISDRNKLKNIMEQNNFRFKMDGELGWYNHSEHHPVFYHFCCCITKEDLYDLGGFDERYALGIGVDDNEFIYRIKQKGIVMKIEDNLSVLHQNHYNHLINADKIFAQKSIDYKRNFELFENVTKSSKLWKANYLGPSVNLEPSTIAEDYQNEINKTIVEIIQYRFSRKIALILLNFLKTIKY</sequence>
<accession>A0ABS0FC42</accession>
<proteinExistence type="predicted"/>
<gene>
    <name evidence="2" type="ORF">IV494_08725</name>
</gene>
<dbReference type="InterPro" id="IPR001173">
    <property type="entry name" value="Glyco_trans_2-like"/>
</dbReference>
<feature type="domain" description="Glycosyltransferase 2-like" evidence="1">
    <location>
        <begin position="3"/>
        <end position="132"/>
    </location>
</feature>
<dbReference type="PANTHER" id="PTHR43685">
    <property type="entry name" value="GLYCOSYLTRANSFERASE"/>
    <property type="match status" value="1"/>
</dbReference>
<dbReference type="Gene3D" id="3.90.550.10">
    <property type="entry name" value="Spore Coat Polysaccharide Biosynthesis Protein SpsA, Chain A"/>
    <property type="match status" value="1"/>
</dbReference>
<dbReference type="RefSeq" id="WP_196079775.1">
    <property type="nucleotide sequence ID" value="NZ_JADPVI010000002.1"/>
</dbReference>
<dbReference type="InterPro" id="IPR050834">
    <property type="entry name" value="Glycosyltransf_2"/>
</dbReference>
<dbReference type="InterPro" id="IPR029044">
    <property type="entry name" value="Nucleotide-diphossugar_trans"/>
</dbReference>
<dbReference type="Pfam" id="PF00535">
    <property type="entry name" value="Glycos_transf_2"/>
    <property type="match status" value="1"/>
</dbReference>
<comment type="caution">
    <text evidence="2">The sequence shown here is derived from an EMBL/GenBank/DDBJ whole genome shotgun (WGS) entry which is preliminary data.</text>
</comment>
<dbReference type="PANTHER" id="PTHR43685:SF2">
    <property type="entry name" value="GLYCOSYLTRANSFERASE 2-LIKE DOMAIN-CONTAINING PROTEIN"/>
    <property type="match status" value="1"/>
</dbReference>
<organism evidence="2 3">
    <name type="scientific">Kaistella gelatinilytica</name>
    <dbReference type="NCBI Taxonomy" id="2787636"/>
    <lineage>
        <taxon>Bacteria</taxon>
        <taxon>Pseudomonadati</taxon>
        <taxon>Bacteroidota</taxon>
        <taxon>Flavobacteriia</taxon>
        <taxon>Flavobacteriales</taxon>
        <taxon>Weeksellaceae</taxon>
        <taxon>Chryseobacterium group</taxon>
        <taxon>Kaistella</taxon>
    </lineage>
</organism>
<dbReference type="Proteomes" id="UP000660070">
    <property type="component" value="Unassembled WGS sequence"/>
</dbReference>
<dbReference type="SUPFAM" id="SSF53448">
    <property type="entry name" value="Nucleotide-diphospho-sugar transferases"/>
    <property type="match status" value="1"/>
</dbReference>
<keyword evidence="3" id="KW-1185">Reference proteome</keyword>